<evidence type="ECO:0000313" key="1">
    <source>
        <dbReference type="EMBL" id="KAG7295652.1"/>
    </source>
</evidence>
<reference evidence="1 2" key="1">
    <citation type="submission" date="2021-06" db="EMBL/GenBank/DDBJ databases">
        <title>A haploid diamondback moth (Plutella xylostella L.) genome assembly resolves 31 chromosomes and identifies a diamide resistance mutation.</title>
        <authorList>
            <person name="Ward C.M."/>
            <person name="Perry K.D."/>
            <person name="Baker G."/>
            <person name="Powis K."/>
            <person name="Heckel D.G."/>
            <person name="Baxter S.W."/>
        </authorList>
    </citation>
    <scope>NUCLEOTIDE SEQUENCE [LARGE SCALE GENOMIC DNA]</scope>
    <source>
        <strain evidence="1 2">LV</strain>
        <tissue evidence="1">Single pupa</tissue>
    </source>
</reference>
<accession>A0ABQ7PRP3</accession>
<sequence length="236" mass="28107">MEGLLEKQAAVMEDIKRMSRNIKKDPRERKTLEYRQARASRIDELWRTFEENHQLLMQEEDKTHQYYTENIYDFVMQIKDEIVQLLKPKPLTPPPPPPVEKKVTFDIFMEASGEGTDTLQIKDEKVLELMRTQRSNFRSLIRLIDSLHLDNLVEKWEIEDEIKSLKGRWNTIDILHLQIDSILEGRDETYNNQYLLHEKSFKDMKKQLNMKLNFVDHSQQTAPKVDIPIFSGNYSQ</sequence>
<name>A0ABQ7PRP3_PLUXY</name>
<dbReference type="EMBL" id="JAHIBW010000030">
    <property type="protein sequence ID" value="KAG7295652.1"/>
    <property type="molecule type" value="Genomic_DNA"/>
</dbReference>
<proteinExistence type="predicted"/>
<dbReference type="Proteomes" id="UP000823941">
    <property type="component" value="Chromosome 30"/>
</dbReference>
<protein>
    <submittedName>
        <fullName evidence="1">Uncharacterized protein</fullName>
    </submittedName>
</protein>
<evidence type="ECO:0000313" key="2">
    <source>
        <dbReference type="Proteomes" id="UP000823941"/>
    </source>
</evidence>
<keyword evidence="2" id="KW-1185">Reference proteome</keyword>
<comment type="caution">
    <text evidence="1">The sequence shown here is derived from an EMBL/GenBank/DDBJ whole genome shotgun (WGS) entry which is preliminary data.</text>
</comment>
<organism evidence="1 2">
    <name type="scientific">Plutella xylostella</name>
    <name type="common">Diamondback moth</name>
    <name type="synonym">Plutella maculipennis</name>
    <dbReference type="NCBI Taxonomy" id="51655"/>
    <lineage>
        <taxon>Eukaryota</taxon>
        <taxon>Metazoa</taxon>
        <taxon>Ecdysozoa</taxon>
        <taxon>Arthropoda</taxon>
        <taxon>Hexapoda</taxon>
        <taxon>Insecta</taxon>
        <taxon>Pterygota</taxon>
        <taxon>Neoptera</taxon>
        <taxon>Endopterygota</taxon>
        <taxon>Lepidoptera</taxon>
        <taxon>Glossata</taxon>
        <taxon>Ditrysia</taxon>
        <taxon>Yponomeutoidea</taxon>
        <taxon>Plutellidae</taxon>
        <taxon>Plutella</taxon>
    </lineage>
</organism>
<gene>
    <name evidence="1" type="ORF">JYU34_021932</name>
</gene>